<evidence type="ECO:0000259" key="5">
    <source>
        <dbReference type="SMART" id="SM00575"/>
    </source>
</evidence>
<dbReference type="KEGG" id="nta:107827284"/>
<keyword evidence="1" id="KW-0479">Metal-binding</keyword>
<dbReference type="RefSeq" id="XP_016509867.1">
    <property type="nucleotide sequence ID" value="XM_016654381.1"/>
</dbReference>
<sequence length="188" mass="21924">MTRWYIERIGKAQSNIHCFTPKAEGLVQERYVTSCLLAPTRLNEHEFHVRGGDIDCLVNLECKSRTCRVFQVDKLPCEHTIAVLKLTPGQDICEEIYKLCDPKYKNERWKKAWYRTIYLVPHPKTWTTPSEEKRTVHHPLVKLKKGPKKVNRIPSVGENPKRKKQKRSCSICKETDHNKGKCPKTVVD</sequence>
<accession>A0A1S4CFQ5</accession>
<gene>
    <name evidence="6" type="primary">LOC107818327</name>
    <name evidence="7" type="synonym">LOC107827284</name>
</gene>
<evidence type="ECO:0000256" key="2">
    <source>
        <dbReference type="ARBA" id="ARBA00022771"/>
    </source>
</evidence>
<dbReference type="SMART" id="SM00575">
    <property type="entry name" value="ZnF_PMZ"/>
    <property type="match status" value="1"/>
</dbReference>
<proteinExistence type="predicted"/>
<dbReference type="RefSeq" id="XP_016499804.1">
    <property type="nucleotide sequence ID" value="XM_016644318.1"/>
</dbReference>
<dbReference type="InterPro" id="IPR006564">
    <property type="entry name" value="Znf_PMZ"/>
</dbReference>
<evidence type="ECO:0000256" key="1">
    <source>
        <dbReference type="ARBA" id="ARBA00022723"/>
    </source>
</evidence>
<reference evidence="6 7" key="1">
    <citation type="submission" date="2025-04" db="UniProtKB">
        <authorList>
            <consortium name="RefSeq"/>
        </authorList>
    </citation>
    <scope>IDENTIFICATION</scope>
</reference>
<dbReference type="PaxDb" id="4097-A0A1S4CFQ5"/>
<dbReference type="InterPro" id="IPR007527">
    <property type="entry name" value="Znf_SWIM"/>
</dbReference>
<name>A0A1S4CFQ5_TOBAC</name>
<feature type="domain" description="Zinc finger PMZ-type" evidence="5">
    <location>
        <begin position="63"/>
        <end position="90"/>
    </location>
</feature>
<organism evidence="6">
    <name type="scientific">Nicotiana tabacum</name>
    <name type="common">Common tobacco</name>
    <dbReference type="NCBI Taxonomy" id="4097"/>
    <lineage>
        <taxon>Eukaryota</taxon>
        <taxon>Viridiplantae</taxon>
        <taxon>Streptophyta</taxon>
        <taxon>Embryophyta</taxon>
        <taxon>Tracheophyta</taxon>
        <taxon>Spermatophyta</taxon>
        <taxon>Magnoliopsida</taxon>
        <taxon>eudicotyledons</taxon>
        <taxon>Gunneridae</taxon>
        <taxon>Pentapetalae</taxon>
        <taxon>asterids</taxon>
        <taxon>lamiids</taxon>
        <taxon>Solanales</taxon>
        <taxon>Solanaceae</taxon>
        <taxon>Nicotianoideae</taxon>
        <taxon>Nicotianeae</taxon>
        <taxon>Nicotiana</taxon>
    </lineage>
</organism>
<evidence type="ECO:0000256" key="3">
    <source>
        <dbReference type="ARBA" id="ARBA00022833"/>
    </source>
</evidence>
<keyword evidence="2" id="KW-0863">Zinc-finger</keyword>
<evidence type="ECO:0000313" key="6">
    <source>
        <dbReference type="RefSeq" id="XP_016499804.1"/>
    </source>
</evidence>
<dbReference type="OrthoDB" id="1895098at2759"/>
<keyword evidence="3" id="KW-0862">Zinc</keyword>
<dbReference type="KEGG" id="nta:107818327"/>
<dbReference type="Pfam" id="PF04434">
    <property type="entry name" value="SWIM"/>
    <property type="match status" value="1"/>
</dbReference>
<evidence type="ECO:0000256" key="4">
    <source>
        <dbReference type="SAM" id="MobiDB-lite"/>
    </source>
</evidence>
<protein>
    <recommendedName>
        <fullName evidence="5">Zinc finger PMZ-type domain-containing protein</fullName>
    </recommendedName>
</protein>
<dbReference type="AlphaFoldDB" id="A0A1S4CFQ5"/>
<evidence type="ECO:0000313" key="7">
    <source>
        <dbReference type="RefSeq" id="XP_016509867.1"/>
    </source>
</evidence>
<feature type="region of interest" description="Disordered" evidence="4">
    <location>
        <begin position="145"/>
        <end position="188"/>
    </location>
</feature>
<dbReference type="GO" id="GO:0008270">
    <property type="term" value="F:zinc ion binding"/>
    <property type="evidence" value="ECO:0007669"/>
    <property type="project" value="UniProtKB-KW"/>
</dbReference>